<evidence type="ECO:0000256" key="6">
    <source>
        <dbReference type="ARBA" id="ARBA00022448"/>
    </source>
</evidence>
<dbReference type="InterPro" id="IPR013083">
    <property type="entry name" value="Znf_RING/FYVE/PHD"/>
</dbReference>
<keyword evidence="13" id="KW-0862">Zinc</keyword>
<dbReference type="RefSeq" id="XP_004349596.1">
    <property type="nucleotide sequence ID" value="XM_004349546.1"/>
</dbReference>
<organism evidence="20 21">
    <name type="scientific">Acanthamoeba castellanii (strain ATCC 30010 / Neff)</name>
    <dbReference type="NCBI Taxonomy" id="1257118"/>
    <lineage>
        <taxon>Eukaryota</taxon>
        <taxon>Amoebozoa</taxon>
        <taxon>Discosea</taxon>
        <taxon>Longamoebia</taxon>
        <taxon>Centramoebida</taxon>
        <taxon>Acanthamoebidae</taxon>
        <taxon>Acanthamoeba</taxon>
    </lineage>
</organism>
<feature type="region of interest" description="Disordered" evidence="18">
    <location>
        <begin position="294"/>
        <end position="314"/>
    </location>
</feature>
<evidence type="ECO:0000256" key="17">
    <source>
        <dbReference type="ARBA" id="ARBA00023140"/>
    </source>
</evidence>
<dbReference type="EMBL" id="KB007883">
    <property type="protein sequence ID" value="ELR22508.1"/>
    <property type="molecule type" value="Genomic_DNA"/>
</dbReference>
<feature type="compositionally biased region" description="Acidic residues" evidence="18">
    <location>
        <begin position="301"/>
        <end position="314"/>
    </location>
</feature>
<protein>
    <recommendedName>
        <fullName evidence="5">RING-type E3 ubiquitin transferase</fullName>
        <ecNumber evidence="5">2.3.2.27</ecNumber>
    </recommendedName>
</protein>
<feature type="domain" description="RING-type" evidence="19">
    <location>
        <begin position="341"/>
        <end position="372"/>
    </location>
</feature>
<comment type="pathway">
    <text evidence="3">Protein modification; protein ubiquitination.</text>
</comment>
<evidence type="ECO:0000256" key="15">
    <source>
        <dbReference type="ARBA" id="ARBA00022989"/>
    </source>
</evidence>
<dbReference type="InterPro" id="IPR001841">
    <property type="entry name" value="Znf_RING"/>
</dbReference>
<dbReference type="OrthoDB" id="6270329at2759"/>
<evidence type="ECO:0000256" key="5">
    <source>
        <dbReference type="ARBA" id="ARBA00012483"/>
    </source>
</evidence>
<keyword evidence="15" id="KW-1133">Transmembrane helix</keyword>
<keyword evidence="11" id="KW-0863">Zinc-finger</keyword>
<dbReference type="Gene3D" id="3.30.40.10">
    <property type="entry name" value="Zinc/RING finger domain, C3HC4 (zinc finger)"/>
    <property type="match status" value="1"/>
</dbReference>
<evidence type="ECO:0000256" key="7">
    <source>
        <dbReference type="ARBA" id="ARBA00022593"/>
    </source>
</evidence>
<dbReference type="InterPro" id="IPR017907">
    <property type="entry name" value="Znf_RING_CS"/>
</dbReference>
<comment type="subcellular location">
    <subcellularLocation>
        <location evidence="2">Peroxisome membrane</location>
        <topology evidence="2">Multi-pass membrane protein</topology>
    </subcellularLocation>
</comment>
<dbReference type="InterPro" id="IPR006845">
    <property type="entry name" value="Pex_N"/>
</dbReference>
<evidence type="ECO:0000313" key="20">
    <source>
        <dbReference type="EMBL" id="ELR22508.1"/>
    </source>
</evidence>
<dbReference type="SMART" id="SM00184">
    <property type="entry name" value="RING"/>
    <property type="match status" value="1"/>
</dbReference>
<keyword evidence="10" id="KW-0479">Metal-binding</keyword>
<evidence type="ECO:0000313" key="21">
    <source>
        <dbReference type="Proteomes" id="UP000011083"/>
    </source>
</evidence>
<keyword evidence="9" id="KW-0812">Transmembrane</keyword>
<dbReference type="Pfam" id="PF04757">
    <property type="entry name" value="Pex2_Pex12"/>
    <property type="match status" value="1"/>
</dbReference>
<dbReference type="PANTHER" id="PTHR23350">
    <property type="entry name" value="PEROXISOME ASSEMBLY PROTEIN 10"/>
    <property type="match status" value="1"/>
</dbReference>
<gene>
    <name evidence="20" type="ORF">ACA1_141980</name>
</gene>
<keyword evidence="21" id="KW-1185">Reference proteome</keyword>
<evidence type="ECO:0000256" key="4">
    <source>
        <dbReference type="ARBA" id="ARBA00008704"/>
    </source>
</evidence>
<evidence type="ECO:0000256" key="16">
    <source>
        <dbReference type="ARBA" id="ARBA00023136"/>
    </source>
</evidence>
<dbReference type="SUPFAM" id="SSF57850">
    <property type="entry name" value="RING/U-box"/>
    <property type="match status" value="1"/>
</dbReference>
<dbReference type="Proteomes" id="UP000011083">
    <property type="component" value="Unassembled WGS sequence"/>
</dbReference>
<evidence type="ECO:0000256" key="9">
    <source>
        <dbReference type="ARBA" id="ARBA00022692"/>
    </source>
</evidence>
<evidence type="ECO:0000256" key="12">
    <source>
        <dbReference type="ARBA" id="ARBA00022786"/>
    </source>
</evidence>
<dbReference type="GO" id="GO:0016558">
    <property type="term" value="P:protein import into peroxisome matrix"/>
    <property type="evidence" value="ECO:0007669"/>
    <property type="project" value="InterPro"/>
</dbReference>
<keyword evidence="7" id="KW-0962">Peroxisome biogenesis</keyword>
<dbReference type="GO" id="GO:0061630">
    <property type="term" value="F:ubiquitin protein ligase activity"/>
    <property type="evidence" value="ECO:0007669"/>
    <property type="project" value="UniProtKB-EC"/>
</dbReference>
<dbReference type="PROSITE" id="PS00518">
    <property type="entry name" value="ZF_RING_1"/>
    <property type="match status" value="1"/>
</dbReference>
<dbReference type="STRING" id="1257118.L8HCN3"/>
<dbReference type="PANTHER" id="PTHR23350:SF0">
    <property type="entry name" value="PEROXISOME BIOGENESIS FACTOR 10"/>
    <property type="match status" value="1"/>
</dbReference>
<dbReference type="GeneID" id="14923435"/>
<evidence type="ECO:0000259" key="19">
    <source>
        <dbReference type="SMART" id="SM00184"/>
    </source>
</evidence>
<keyword evidence="8" id="KW-0808">Transferase</keyword>
<dbReference type="VEuPathDB" id="AmoebaDB:ACA1_141980"/>
<dbReference type="AlphaFoldDB" id="L8HCN3"/>
<reference evidence="20 21" key="1">
    <citation type="journal article" date="2013" name="Genome Biol.">
        <title>Genome of Acanthamoeba castellanii highlights extensive lateral gene transfer and early evolution of tyrosine kinase signaling.</title>
        <authorList>
            <person name="Clarke M."/>
            <person name="Lohan A.J."/>
            <person name="Liu B."/>
            <person name="Lagkouvardos I."/>
            <person name="Roy S."/>
            <person name="Zafar N."/>
            <person name="Bertelli C."/>
            <person name="Schilde C."/>
            <person name="Kianianmomeni A."/>
            <person name="Burglin T.R."/>
            <person name="Frech C."/>
            <person name="Turcotte B."/>
            <person name="Kopec K.O."/>
            <person name="Synnott J.M."/>
            <person name="Choo C."/>
            <person name="Paponov I."/>
            <person name="Finkler A."/>
            <person name="Soon Heng Tan C."/>
            <person name="Hutchins A.P."/>
            <person name="Weinmeier T."/>
            <person name="Rattei T."/>
            <person name="Chu J.S."/>
            <person name="Gimenez G."/>
            <person name="Irimia M."/>
            <person name="Rigden D.J."/>
            <person name="Fitzpatrick D.A."/>
            <person name="Lorenzo-Morales J."/>
            <person name="Bateman A."/>
            <person name="Chiu C.H."/>
            <person name="Tang P."/>
            <person name="Hegemann P."/>
            <person name="Fromm H."/>
            <person name="Raoult D."/>
            <person name="Greub G."/>
            <person name="Miranda-Saavedra D."/>
            <person name="Chen N."/>
            <person name="Nash P."/>
            <person name="Ginger M.L."/>
            <person name="Horn M."/>
            <person name="Schaap P."/>
            <person name="Caler L."/>
            <person name="Loftus B."/>
        </authorList>
    </citation>
    <scope>NUCLEOTIDE SEQUENCE [LARGE SCALE GENOMIC DNA]</scope>
    <source>
        <strain evidence="20 21">Neff</strain>
    </source>
</reference>
<evidence type="ECO:0000256" key="13">
    <source>
        <dbReference type="ARBA" id="ARBA00022833"/>
    </source>
</evidence>
<keyword evidence="16" id="KW-0472">Membrane</keyword>
<name>L8HCN3_ACACF</name>
<evidence type="ECO:0000256" key="2">
    <source>
        <dbReference type="ARBA" id="ARBA00004585"/>
    </source>
</evidence>
<evidence type="ECO:0000256" key="18">
    <source>
        <dbReference type="SAM" id="MobiDB-lite"/>
    </source>
</evidence>
<dbReference type="GO" id="GO:0008270">
    <property type="term" value="F:zinc ion binding"/>
    <property type="evidence" value="ECO:0007669"/>
    <property type="project" value="UniProtKB-KW"/>
</dbReference>
<keyword evidence="17" id="KW-0576">Peroxisome</keyword>
<sequence>MEASGAEAGGQTVHRPLAGEGGLQMRGDEGGGGLQFPGAAQPDILRSSMKDDFYRKMLYSSTLDLVLRSLGPQWAQAHKSHVKLLSDLCYYALTTLRGMQTLGEEYCDLVQVTSASGTPPEVLRRVVLMCAAILVPFLYRTLTAKLLVMSRPRLLHHQPLMFQHRQRLGSPDEGTSVCQLVFSPIASVVRWFRAAKAKFDAYRFEEPTAQFLQTNIPRVKQSVKIYKRLHLGLFYLFGVYYHISKRAAGIEYVFNRKVTEPRLQYHVLGLMIFAQLGIQGLMWASEQARAHASRSLGSGGDGDEEAEAGLEGDEEAQRLTAEAEAVRTRQAEGDYEEAPICGLCLEPRKFTTASPCGHLFCWYCIHEACKAKMKLVAVMLLVLAVAMVQGEAVTRPTIPDAWNATIKGNLINFFPFTAAITQDRVSARTRLDFALPHGSYEGSMLFDLAAGMGYFFDSEAAVANVRQPLCQPIALTPKITQLLSWDYYQLANMCGASCWEYVSGQENEKYQWIFKGQPSTLFSFEINPLHKGKSNMIAVLRDLKVGPQAADVFAVPSFCPQHPFAPAADDLALLDLITALAAKSA</sequence>
<keyword evidence="14" id="KW-0653">Protein transport</keyword>
<dbReference type="KEGG" id="acan:ACA1_141980"/>
<keyword evidence="6" id="KW-0813">Transport</keyword>
<feature type="region of interest" description="Disordered" evidence="18">
    <location>
        <begin position="1"/>
        <end position="32"/>
    </location>
</feature>
<accession>L8HCN3</accession>
<evidence type="ECO:0000256" key="10">
    <source>
        <dbReference type="ARBA" id="ARBA00022723"/>
    </source>
</evidence>
<dbReference type="InterPro" id="IPR025654">
    <property type="entry name" value="PEX2/10"/>
</dbReference>
<comment type="similarity">
    <text evidence="4">Belongs to the pex2/pex10/pex12 family.</text>
</comment>
<evidence type="ECO:0000256" key="14">
    <source>
        <dbReference type="ARBA" id="ARBA00022927"/>
    </source>
</evidence>
<evidence type="ECO:0000256" key="1">
    <source>
        <dbReference type="ARBA" id="ARBA00000900"/>
    </source>
</evidence>
<keyword evidence="12" id="KW-0833">Ubl conjugation pathway</keyword>
<evidence type="ECO:0000256" key="11">
    <source>
        <dbReference type="ARBA" id="ARBA00022771"/>
    </source>
</evidence>
<evidence type="ECO:0000256" key="3">
    <source>
        <dbReference type="ARBA" id="ARBA00004906"/>
    </source>
</evidence>
<comment type="catalytic activity">
    <reaction evidence="1">
        <text>S-ubiquitinyl-[E2 ubiquitin-conjugating enzyme]-L-cysteine + [acceptor protein]-L-lysine = [E2 ubiquitin-conjugating enzyme]-L-cysteine + N(6)-ubiquitinyl-[acceptor protein]-L-lysine.</text>
        <dbReference type="EC" id="2.3.2.27"/>
    </reaction>
</comment>
<dbReference type="GO" id="GO:0005778">
    <property type="term" value="C:peroxisomal membrane"/>
    <property type="evidence" value="ECO:0007669"/>
    <property type="project" value="UniProtKB-SubCell"/>
</dbReference>
<evidence type="ECO:0000256" key="8">
    <source>
        <dbReference type="ARBA" id="ARBA00022679"/>
    </source>
</evidence>
<dbReference type="EC" id="2.3.2.27" evidence="5"/>
<proteinExistence type="inferred from homology"/>
<feature type="compositionally biased region" description="Gly residues" evidence="18">
    <location>
        <begin position="19"/>
        <end position="32"/>
    </location>
</feature>